<dbReference type="SUPFAM" id="SSF53474">
    <property type="entry name" value="alpha/beta-Hydrolases"/>
    <property type="match status" value="1"/>
</dbReference>
<dbReference type="Proteomes" id="UP001626537">
    <property type="component" value="Chromosome"/>
</dbReference>
<dbReference type="RefSeq" id="WP_407349652.1">
    <property type="nucleotide sequence ID" value="NZ_CP136864.1"/>
</dbReference>
<sequence>MQNYKIYHSPPPAPAPTAMGFPNLRGEWKVGSEAVRLGLSSPQLIRAPRGHGEPVLLLPGFKAPETSMYPLRRLLRLKGYDAHTWGLGVNQGDVQSYVDALKPRIKELSESKGSAVALIGWSLGGVVAREIAREIPQHVSTIVTYGTPVIGGPSFTVGAASYSAADREHINRLIRERNAANPIQTPLAIVFTRGDTIVSWPACIDRFSPNATHYEVDATHFSMGIDPTVWGIVLDRLQQASSRSPGP</sequence>
<dbReference type="EMBL" id="CP136864">
    <property type="protein sequence ID" value="WOJ95019.1"/>
    <property type="molecule type" value="Genomic_DNA"/>
</dbReference>
<dbReference type="Pfam" id="PF07819">
    <property type="entry name" value="PGAP1"/>
    <property type="match status" value="1"/>
</dbReference>
<dbReference type="PANTHER" id="PTHR37946">
    <property type="entry name" value="SLL1969 PROTEIN"/>
    <property type="match status" value="1"/>
</dbReference>
<evidence type="ECO:0000313" key="2">
    <source>
        <dbReference type="EMBL" id="WOJ95019.1"/>
    </source>
</evidence>
<reference evidence="2 3" key="1">
    <citation type="submission" date="2023-10" db="EMBL/GenBank/DDBJ databases">
        <title>Two novel species belonging to the OM43/NOR5 clade.</title>
        <authorList>
            <person name="Park M."/>
        </authorList>
    </citation>
    <scope>NUCLEOTIDE SEQUENCE [LARGE SCALE GENOMIC DNA]</scope>
    <source>
        <strain evidence="2 3">IMCC43200</strain>
    </source>
</reference>
<accession>A0ABZ0I667</accession>
<keyword evidence="3" id="KW-1185">Reference proteome</keyword>
<name>A0ABZ0I667_9GAMM</name>
<proteinExistence type="predicted"/>
<organism evidence="2 3">
    <name type="scientific">Congregibacter variabilis</name>
    <dbReference type="NCBI Taxonomy" id="3081200"/>
    <lineage>
        <taxon>Bacteria</taxon>
        <taxon>Pseudomonadati</taxon>
        <taxon>Pseudomonadota</taxon>
        <taxon>Gammaproteobacteria</taxon>
        <taxon>Cellvibrionales</taxon>
        <taxon>Halieaceae</taxon>
        <taxon>Congregibacter</taxon>
    </lineage>
</organism>
<dbReference type="GO" id="GO:0016787">
    <property type="term" value="F:hydrolase activity"/>
    <property type="evidence" value="ECO:0007669"/>
    <property type="project" value="UniProtKB-KW"/>
</dbReference>
<dbReference type="InterPro" id="IPR029058">
    <property type="entry name" value="AB_hydrolase_fold"/>
</dbReference>
<protein>
    <submittedName>
        <fullName evidence="2">Alpha/beta hydrolase</fullName>
    </submittedName>
</protein>
<feature type="domain" description="GPI inositol-deacylase PGAP1-like alpha/beta" evidence="1">
    <location>
        <begin position="96"/>
        <end position="153"/>
    </location>
</feature>
<dbReference type="InterPro" id="IPR012908">
    <property type="entry name" value="PGAP1-ab_dom-like"/>
</dbReference>
<dbReference type="Gene3D" id="3.40.50.1820">
    <property type="entry name" value="alpha/beta hydrolase"/>
    <property type="match status" value="1"/>
</dbReference>
<evidence type="ECO:0000259" key="1">
    <source>
        <dbReference type="Pfam" id="PF07819"/>
    </source>
</evidence>
<gene>
    <name evidence="2" type="ORF">R0135_07575</name>
</gene>
<dbReference type="PANTHER" id="PTHR37946:SF1">
    <property type="entry name" value="SLL1969 PROTEIN"/>
    <property type="match status" value="1"/>
</dbReference>
<keyword evidence="2" id="KW-0378">Hydrolase</keyword>
<evidence type="ECO:0000313" key="3">
    <source>
        <dbReference type="Proteomes" id="UP001626537"/>
    </source>
</evidence>